<comment type="cofactor">
    <cofactor evidence="14 15">
        <name>Mn(2+)</name>
        <dbReference type="ChEBI" id="CHEBI:29035"/>
    </cofactor>
    <cofactor evidence="14 15">
        <name>Mg(2+)</name>
        <dbReference type="ChEBI" id="CHEBI:18420"/>
    </cofactor>
    <text evidence="14 15">Manganese or magnesium. Binds 1 divalent metal ion per monomer in the absence of substrate. May bind a second metal ion after substrate binding.</text>
</comment>
<dbReference type="PANTHER" id="PTHR10954:SF18">
    <property type="entry name" value="RIBONUCLEASE HII"/>
    <property type="match status" value="1"/>
</dbReference>
<feature type="binding site" evidence="14 15">
    <location>
        <position position="170"/>
    </location>
    <ligand>
        <name>a divalent metal cation</name>
        <dbReference type="ChEBI" id="CHEBI:60240"/>
    </ligand>
</feature>
<dbReference type="PANTHER" id="PTHR10954">
    <property type="entry name" value="RIBONUCLEASE H2 SUBUNIT A"/>
    <property type="match status" value="1"/>
</dbReference>
<dbReference type="NCBIfam" id="NF000595">
    <property type="entry name" value="PRK00015.1-3"/>
    <property type="match status" value="1"/>
</dbReference>
<feature type="binding site" evidence="14 15">
    <location>
        <position position="79"/>
    </location>
    <ligand>
        <name>a divalent metal cation</name>
        <dbReference type="ChEBI" id="CHEBI:60240"/>
    </ligand>
</feature>
<dbReference type="InterPro" id="IPR024567">
    <property type="entry name" value="RNase_HII/HIII_dom"/>
</dbReference>
<evidence type="ECO:0000256" key="1">
    <source>
        <dbReference type="ARBA" id="ARBA00000077"/>
    </source>
</evidence>
<dbReference type="Gene3D" id="3.30.420.10">
    <property type="entry name" value="Ribonuclease H-like superfamily/Ribonuclease H"/>
    <property type="match status" value="1"/>
</dbReference>
<evidence type="ECO:0000256" key="12">
    <source>
        <dbReference type="ARBA" id="ARBA00022801"/>
    </source>
</evidence>
<comment type="catalytic activity">
    <reaction evidence="1 14 15 16">
        <text>Endonucleolytic cleavage to 5'-phosphomonoester.</text>
        <dbReference type="EC" id="3.1.26.4"/>
    </reaction>
</comment>
<keyword evidence="11 14" id="KW-0255">Endonuclease</keyword>
<dbReference type="InterPro" id="IPR036397">
    <property type="entry name" value="RNaseH_sf"/>
</dbReference>
<dbReference type="InterPro" id="IPR012337">
    <property type="entry name" value="RNaseH-like_sf"/>
</dbReference>
<protein>
    <recommendedName>
        <fullName evidence="7 14">Ribonuclease HII</fullName>
        <shortName evidence="14">RNase HII</shortName>
        <ecNumber evidence="6 14">3.1.26.4</ecNumber>
    </recommendedName>
</protein>
<keyword evidence="12 14" id="KW-0378">Hydrolase</keyword>
<evidence type="ECO:0000256" key="8">
    <source>
        <dbReference type="ARBA" id="ARBA00022490"/>
    </source>
</evidence>
<keyword evidence="9 14" id="KW-0540">Nuclease</keyword>
<organism evidence="18 19">
    <name type="scientific">Heyndrickxia vini</name>
    <dbReference type="NCBI Taxonomy" id="1476025"/>
    <lineage>
        <taxon>Bacteria</taxon>
        <taxon>Bacillati</taxon>
        <taxon>Bacillota</taxon>
        <taxon>Bacilli</taxon>
        <taxon>Bacillales</taxon>
        <taxon>Bacillaceae</taxon>
        <taxon>Heyndrickxia</taxon>
    </lineage>
</organism>
<evidence type="ECO:0000256" key="9">
    <source>
        <dbReference type="ARBA" id="ARBA00022722"/>
    </source>
</evidence>
<keyword evidence="10 14" id="KW-0479">Metal-binding</keyword>
<comment type="similarity">
    <text evidence="5 14 16">Belongs to the RNase HII family.</text>
</comment>
<evidence type="ECO:0000313" key="18">
    <source>
        <dbReference type="EMBL" id="QQZ07966.1"/>
    </source>
</evidence>
<evidence type="ECO:0000256" key="16">
    <source>
        <dbReference type="RuleBase" id="RU003515"/>
    </source>
</evidence>
<evidence type="ECO:0000256" key="3">
    <source>
        <dbReference type="ARBA" id="ARBA00004065"/>
    </source>
</evidence>
<dbReference type="InterPro" id="IPR022898">
    <property type="entry name" value="RNase_HII"/>
</dbReference>
<comment type="function">
    <text evidence="3 14 16">Endonuclease that specifically degrades the RNA of RNA-DNA hybrids.</text>
</comment>
<dbReference type="CDD" id="cd07182">
    <property type="entry name" value="RNase_HII_bacteria_HII_like"/>
    <property type="match status" value="1"/>
</dbReference>
<evidence type="ECO:0000256" key="10">
    <source>
        <dbReference type="ARBA" id="ARBA00022723"/>
    </source>
</evidence>
<keyword evidence="8 14" id="KW-0963">Cytoplasm</keyword>
<dbReference type="RefSeq" id="WP_202776796.1">
    <property type="nucleotide sequence ID" value="NZ_CP065425.1"/>
</dbReference>
<dbReference type="PROSITE" id="PS51975">
    <property type="entry name" value="RNASE_H_2"/>
    <property type="match status" value="1"/>
</dbReference>
<keyword evidence="13 14" id="KW-0464">Manganese</keyword>
<keyword evidence="19" id="KW-1185">Reference proteome</keyword>
<dbReference type="HAMAP" id="MF_00052_B">
    <property type="entry name" value="RNase_HII_B"/>
    <property type="match status" value="1"/>
</dbReference>
<dbReference type="SUPFAM" id="SSF53098">
    <property type="entry name" value="Ribonuclease H-like"/>
    <property type="match status" value="1"/>
</dbReference>
<evidence type="ECO:0000256" key="6">
    <source>
        <dbReference type="ARBA" id="ARBA00012180"/>
    </source>
</evidence>
<gene>
    <name evidence="14" type="primary">rnhB</name>
    <name evidence="18" type="ORF">I5776_12820</name>
</gene>
<feature type="binding site" evidence="14 15">
    <location>
        <position position="78"/>
    </location>
    <ligand>
        <name>a divalent metal cation</name>
        <dbReference type="ChEBI" id="CHEBI:60240"/>
    </ligand>
</feature>
<comment type="subcellular location">
    <subcellularLocation>
        <location evidence="4 14">Cytoplasm</location>
    </subcellularLocation>
</comment>
<evidence type="ECO:0000256" key="14">
    <source>
        <dbReference type="HAMAP-Rule" id="MF_00052"/>
    </source>
</evidence>
<proteinExistence type="inferred from homology"/>
<evidence type="ECO:0000256" key="13">
    <source>
        <dbReference type="ARBA" id="ARBA00023211"/>
    </source>
</evidence>
<dbReference type="InterPro" id="IPR001352">
    <property type="entry name" value="RNase_HII/HIII"/>
</dbReference>
<dbReference type="Pfam" id="PF01351">
    <property type="entry name" value="RNase_HII"/>
    <property type="match status" value="1"/>
</dbReference>
<evidence type="ECO:0000256" key="4">
    <source>
        <dbReference type="ARBA" id="ARBA00004496"/>
    </source>
</evidence>
<reference evidence="18 19" key="1">
    <citation type="submission" date="2020-11" db="EMBL/GenBank/DDBJ databases">
        <title>Taxonomic evaluation of the Bacillus sporothermodurans group of bacteria based on whole genome sequences.</title>
        <authorList>
            <person name="Fiedler G."/>
            <person name="Herbstmann A.-D."/>
            <person name="Doll E."/>
            <person name="Wenning M."/>
            <person name="Brinks E."/>
            <person name="Kabisch J."/>
            <person name="Breitenwieser F."/>
            <person name="Lappann M."/>
            <person name="Boehnlein C."/>
            <person name="Franz C."/>
        </authorList>
    </citation>
    <scope>NUCLEOTIDE SEQUENCE [LARGE SCALE GENOMIC DNA]</scope>
    <source>
        <strain evidence="18 19">JCM 19841</strain>
    </source>
</reference>
<evidence type="ECO:0000259" key="17">
    <source>
        <dbReference type="PROSITE" id="PS51975"/>
    </source>
</evidence>
<evidence type="ECO:0000256" key="11">
    <source>
        <dbReference type="ARBA" id="ARBA00022759"/>
    </source>
</evidence>
<sequence>MKTKTIKDISEMLKTVVSKEDPLFKILEMDERKGVQNLLNQWNKQQEVKEMNRKKFDQMMKYETKIKQQGFKYIAGIDEVGRGPLAGPVIAAAVILPEHFYLEGLNDSKQLSEKKRDEFYTIIMKEAVAVGTGIITAQEIDKVNIYEATKKAMIAAISDLQTMPDYCLIDAMKLTIPIPQTAIIKGDASSVSIAAASVVAKVTRDRLMKRYADEYPNYLFDKNMGYGTNEHIQAIQKYGPCSIHRKTFAPIKNYI</sequence>
<evidence type="ECO:0000256" key="2">
    <source>
        <dbReference type="ARBA" id="ARBA00001946"/>
    </source>
</evidence>
<evidence type="ECO:0000256" key="7">
    <source>
        <dbReference type="ARBA" id="ARBA00019179"/>
    </source>
</evidence>
<evidence type="ECO:0000256" key="5">
    <source>
        <dbReference type="ARBA" id="ARBA00007383"/>
    </source>
</evidence>
<dbReference type="EMBL" id="CP065425">
    <property type="protein sequence ID" value="QQZ07966.1"/>
    <property type="molecule type" value="Genomic_DNA"/>
</dbReference>
<dbReference type="GO" id="GO:0004523">
    <property type="term" value="F:RNA-DNA hybrid ribonuclease activity"/>
    <property type="evidence" value="ECO:0007669"/>
    <property type="project" value="UniProtKB-EC"/>
</dbReference>
<accession>A0ABX7DWZ0</accession>
<dbReference type="Proteomes" id="UP000595691">
    <property type="component" value="Chromosome"/>
</dbReference>
<evidence type="ECO:0000256" key="15">
    <source>
        <dbReference type="PROSITE-ProRule" id="PRU01319"/>
    </source>
</evidence>
<dbReference type="EC" id="3.1.26.4" evidence="6 14"/>
<comment type="cofactor">
    <cofactor evidence="2">
        <name>Mg(2+)</name>
        <dbReference type="ChEBI" id="CHEBI:18420"/>
    </cofactor>
</comment>
<evidence type="ECO:0000313" key="19">
    <source>
        <dbReference type="Proteomes" id="UP000595691"/>
    </source>
</evidence>
<name>A0ABX7DWZ0_9BACI</name>
<dbReference type="NCBIfam" id="NF000594">
    <property type="entry name" value="PRK00015.1-1"/>
    <property type="match status" value="1"/>
</dbReference>
<feature type="domain" description="RNase H type-2" evidence="17">
    <location>
        <begin position="72"/>
        <end position="255"/>
    </location>
</feature>